<proteinExistence type="predicted"/>
<dbReference type="RefSeq" id="WP_158103720.1">
    <property type="nucleotide sequence ID" value="NZ_JAGIOO010000001.1"/>
</dbReference>
<organism evidence="3 4">
    <name type="scientific">Crossiella equi</name>
    <dbReference type="NCBI Taxonomy" id="130796"/>
    <lineage>
        <taxon>Bacteria</taxon>
        <taxon>Bacillati</taxon>
        <taxon>Actinomycetota</taxon>
        <taxon>Actinomycetes</taxon>
        <taxon>Pseudonocardiales</taxon>
        <taxon>Pseudonocardiaceae</taxon>
        <taxon>Crossiella</taxon>
    </lineage>
</organism>
<dbReference type="PANTHER" id="PTHR48079:SF6">
    <property type="entry name" value="NAD(P)-BINDING DOMAIN-CONTAINING PROTEIN-RELATED"/>
    <property type="match status" value="1"/>
</dbReference>
<dbReference type="EMBL" id="JAGIOO010000001">
    <property type="protein sequence ID" value="MBP2476524.1"/>
    <property type="molecule type" value="Genomic_DNA"/>
</dbReference>
<feature type="region of interest" description="Disordered" evidence="1">
    <location>
        <begin position="275"/>
        <end position="295"/>
    </location>
</feature>
<protein>
    <submittedName>
        <fullName evidence="3">Nucleoside-diphosphate-sugar epimerase</fullName>
    </submittedName>
</protein>
<dbReference type="Gene3D" id="3.40.50.720">
    <property type="entry name" value="NAD(P)-binding Rossmann-like Domain"/>
    <property type="match status" value="1"/>
</dbReference>
<evidence type="ECO:0000313" key="3">
    <source>
        <dbReference type="EMBL" id="MBP2476524.1"/>
    </source>
</evidence>
<dbReference type="InterPro" id="IPR001509">
    <property type="entry name" value="Epimerase_deHydtase"/>
</dbReference>
<reference evidence="3 4" key="1">
    <citation type="submission" date="2021-03" db="EMBL/GenBank/DDBJ databases">
        <title>Sequencing the genomes of 1000 actinobacteria strains.</title>
        <authorList>
            <person name="Klenk H.-P."/>
        </authorList>
    </citation>
    <scope>NUCLEOTIDE SEQUENCE [LARGE SCALE GENOMIC DNA]</scope>
    <source>
        <strain evidence="3 4">DSM 44580</strain>
    </source>
</reference>
<dbReference type="InterPro" id="IPR036291">
    <property type="entry name" value="NAD(P)-bd_dom_sf"/>
</dbReference>
<accession>A0ABS5AIX3</accession>
<evidence type="ECO:0000313" key="4">
    <source>
        <dbReference type="Proteomes" id="UP001519363"/>
    </source>
</evidence>
<comment type="caution">
    <text evidence="3">The sequence shown here is derived from an EMBL/GenBank/DDBJ whole genome shotgun (WGS) entry which is preliminary data.</text>
</comment>
<dbReference type="SUPFAM" id="SSF51735">
    <property type="entry name" value="NAD(P)-binding Rossmann-fold domains"/>
    <property type="match status" value="1"/>
</dbReference>
<gene>
    <name evidence="3" type="ORF">JOF53_005396</name>
</gene>
<dbReference type="Proteomes" id="UP001519363">
    <property type="component" value="Unassembled WGS sequence"/>
</dbReference>
<evidence type="ECO:0000256" key="1">
    <source>
        <dbReference type="SAM" id="MobiDB-lite"/>
    </source>
</evidence>
<dbReference type="PANTHER" id="PTHR48079">
    <property type="entry name" value="PROTEIN YEEZ"/>
    <property type="match status" value="1"/>
</dbReference>
<name>A0ABS5AIX3_9PSEU</name>
<evidence type="ECO:0000259" key="2">
    <source>
        <dbReference type="Pfam" id="PF01370"/>
    </source>
</evidence>
<feature type="domain" description="NAD-dependent epimerase/dehydratase" evidence="2">
    <location>
        <begin position="3"/>
        <end position="208"/>
    </location>
</feature>
<dbReference type="InterPro" id="IPR051783">
    <property type="entry name" value="NAD(P)-dependent_oxidoreduct"/>
</dbReference>
<sequence>MEVAVTGGSGFLGAHLVRALVARGDRVRVPVRTQVAAARVRGLGARPVFDESWSRGLALVFHTAERTTGPHRALYEANVTATARLLTAVGGARLVHVSSDAAVQTGAPLRQATECAPLQPDSPSAYGASKARAEQLVHAADLDAVVVRPRLLWGPGDPVLLPGLLDAVRHNRFAWVDGGRHLTDTTHVANAVHGLLLAADRGHRGETYFVTDDDPVAYRHFVADLLAAEGLAPEPRTLHPAQARTLALGRDPLAHWQAAHECTLDLSKSRAHLGYRPRQSRPQALSGLRSFNTAA</sequence>
<dbReference type="Pfam" id="PF01370">
    <property type="entry name" value="Epimerase"/>
    <property type="match status" value="1"/>
</dbReference>
<keyword evidence="4" id="KW-1185">Reference proteome</keyword>